<dbReference type="STRING" id="1314800.A0A1B7MQR6"/>
<dbReference type="EMBL" id="KV448547">
    <property type="protein sequence ID" value="OAX34962.1"/>
    <property type="molecule type" value="Genomic_DNA"/>
</dbReference>
<evidence type="ECO:0000313" key="1">
    <source>
        <dbReference type="EMBL" id="OAX34962.1"/>
    </source>
</evidence>
<dbReference type="Gene3D" id="1.10.510.10">
    <property type="entry name" value="Transferase(Phosphotransferase) domain 1"/>
    <property type="match status" value="1"/>
</dbReference>
<sequence length="96" mass="11013">MASGGHSNVWKCDWIKDGCCQGYKTTRRTFREHNLQRGKRDLDAWIRLRHGYVLPLYGVVHEFLLGTTAMVCPWLENGTGANFIASRRHLSGSHRL</sequence>
<name>A0A1B7MQR6_9AGAM</name>
<dbReference type="OrthoDB" id="2677182at2759"/>
<evidence type="ECO:0008006" key="3">
    <source>
        <dbReference type="Google" id="ProtNLM"/>
    </source>
</evidence>
<dbReference type="InterPro" id="IPR011009">
    <property type="entry name" value="Kinase-like_dom_sf"/>
</dbReference>
<proteinExistence type="predicted"/>
<dbReference type="InParanoid" id="A0A1B7MQR6"/>
<keyword evidence="2" id="KW-1185">Reference proteome</keyword>
<evidence type="ECO:0000313" key="2">
    <source>
        <dbReference type="Proteomes" id="UP000092154"/>
    </source>
</evidence>
<reference evidence="1 2" key="1">
    <citation type="submission" date="2016-06" db="EMBL/GenBank/DDBJ databases">
        <title>Comparative genomics of the ectomycorrhizal sister species Rhizopogon vinicolor and Rhizopogon vesiculosus (Basidiomycota: Boletales) reveals a divergence of the mating type B locus.</title>
        <authorList>
            <consortium name="DOE Joint Genome Institute"/>
            <person name="Mujic A.B."/>
            <person name="Kuo A."/>
            <person name="Tritt A."/>
            <person name="Lipzen A."/>
            <person name="Chen C."/>
            <person name="Johnson J."/>
            <person name="Sharma A."/>
            <person name="Barry K."/>
            <person name="Grigoriev I.V."/>
            <person name="Spatafora J.W."/>
        </authorList>
    </citation>
    <scope>NUCLEOTIDE SEQUENCE [LARGE SCALE GENOMIC DNA]</scope>
    <source>
        <strain evidence="1 2">AM-OR11-026</strain>
    </source>
</reference>
<gene>
    <name evidence="1" type="ORF">K503DRAFT_773983</name>
</gene>
<organism evidence="1 2">
    <name type="scientific">Rhizopogon vinicolor AM-OR11-026</name>
    <dbReference type="NCBI Taxonomy" id="1314800"/>
    <lineage>
        <taxon>Eukaryota</taxon>
        <taxon>Fungi</taxon>
        <taxon>Dikarya</taxon>
        <taxon>Basidiomycota</taxon>
        <taxon>Agaricomycotina</taxon>
        <taxon>Agaricomycetes</taxon>
        <taxon>Agaricomycetidae</taxon>
        <taxon>Boletales</taxon>
        <taxon>Suillineae</taxon>
        <taxon>Rhizopogonaceae</taxon>
        <taxon>Rhizopogon</taxon>
    </lineage>
</organism>
<protein>
    <recommendedName>
        <fullName evidence="3">Protein kinase domain-containing protein</fullName>
    </recommendedName>
</protein>
<dbReference type="Proteomes" id="UP000092154">
    <property type="component" value="Unassembled WGS sequence"/>
</dbReference>
<dbReference type="AlphaFoldDB" id="A0A1B7MQR6"/>
<dbReference type="SUPFAM" id="SSF56112">
    <property type="entry name" value="Protein kinase-like (PK-like)"/>
    <property type="match status" value="1"/>
</dbReference>
<accession>A0A1B7MQR6</accession>